<protein>
    <recommendedName>
        <fullName evidence="4">Spermidine synthase</fullName>
    </recommendedName>
</protein>
<evidence type="ECO:0000313" key="2">
    <source>
        <dbReference type="EMBL" id="PWQ97855.1"/>
    </source>
</evidence>
<name>A0A317CH27_9GAMM</name>
<dbReference type="PANTHER" id="PTHR43317:SF3">
    <property type="entry name" value="BLR2883 PROTEIN"/>
    <property type="match status" value="1"/>
</dbReference>
<dbReference type="EMBL" id="QGKM01000021">
    <property type="protein sequence ID" value="PWQ97855.1"/>
    <property type="molecule type" value="Genomic_DNA"/>
</dbReference>
<dbReference type="GO" id="GO:0006596">
    <property type="term" value="P:polyamine biosynthetic process"/>
    <property type="evidence" value="ECO:0007669"/>
    <property type="project" value="UniProtKB-KW"/>
</dbReference>
<sequence length="225" mass="24436">MIPWTLLGEAAIPNDGGVLRLTQRGDEFSIHLKGARGELMNSRVRCSERALADLGCAHIKQLENASVLVGGLGMGFTLEAALLATKASTQVTVAELVPDVIEWNKGDLGECAGRPLDNSRTVVYQGDVSALFKRKKQAYHAVLLDVDNGPEGFTHADNDSLYSLGSLRAIRETLYPSGMLAIWSAWNDPKFSAQLKKAGYKVRTQMVRAHKGKGSRHTIYLAAKS</sequence>
<accession>A0A317CH27</accession>
<comment type="caution">
    <text evidence="2">The sequence shown here is derived from an EMBL/GenBank/DDBJ whole genome shotgun (WGS) entry which is preliminary data.</text>
</comment>
<gene>
    <name evidence="2" type="ORF">DKW60_09255</name>
</gene>
<dbReference type="InterPro" id="IPR029063">
    <property type="entry name" value="SAM-dependent_MTases_sf"/>
</dbReference>
<evidence type="ECO:0008006" key="4">
    <source>
        <dbReference type="Google" id="ProtNLM"/>
    </source>
</evidence>
<reference evidence="2 3" key="1">
    <citation type="submission" date="2018-05" db="EMBL/GenBank/DDBJ databases">
        <title>Leucothrix arctica sp. nov., isolated from Arctic seawater.</title>
        <authorList>
            <person name="Choi A."/>
            <person name="Baek K."/>
        </authorList>
    </citation>
    <scope>NUCLEOTIDE SEQUENCE [LARGE SCALE GENOMIC DNA]</scope>
    <source>
        <strain evidence="2 3">JCM 18388</strain>
    </source>
</reference>
<organism evidence="2 3">
    <name type="scientific">Leucothrix pacifica</name>
    <dbReference type="NCBI Taxonomy" id="1247513"/>
    <lineage>
        <taxon>Bacteria</taxon>
        <taxon>Pseudomonadati</taxon>
        <taxon>Pseudomonadota</taxon>
        <taxon>Gammaproteobacteria</taxon>
        <taxon>Thiotrichales</taxon>
        <taxon>Thiotrichaceae</taxon>
        <taxon>Leucothrix</taxon>
    </lineage>
</organism>
<dbReference type="RefSeq" id="WP_109837376.1">
    <property type="nucleotide sequence ID" value="NZ_QGKM01000021.1"/>
</dbReference>
<dbReference type="SUPFAM" id="SSF53335">
    <property type="entry name" value="S-adenosyl-L-methionine-dependent methyltransferases"/>
    <property type="match status" value="1"/>
</dbReference>
<dbReference type="Gene3D" id="3.40.50.150">
    <property type="entry name" value="Vaccinia Virus protein VP39"/>
    <property type="match status" value="1"/>
</dbReference>
<dbReference type="OrthoDB" id="9793351at2"/>
<evidence type="ECO:0000256" key="1">
    <source>
        <dbReference type="ARBA" id="ARBA00023115"/>
    </source>
</evidence>
<dbReference type="AlphaFoldDB" id="A0A317CH27"/>
<keyword evidence="3" id="KW-1185">Reference proteome</keyword>
<evidence type="ECO:0000313" key="3">
    <source>
        <dbReference type="Proteomes" id="UP000245539"/>
    </source>
</evidence>
<dbReference type="PANTHER" id="PTHR43317">
    <property type="entry name" value="THERMOSPERMINE SYNTHASE ACAULIS5"/>
    <property type="match status" value="1"/>
</dbReference>
<keyword evidence="1" id="KW-0620">Polyamine biosynthesis</keyword>
<proteinExistence type="predicted"/>
<dbReference type="Proteomes" id="UP000245539">
    <property type="component" value="Unassembled WGS sequence"/>
</dbReference>